<dbReference type="EMBL" id="VMBG01000004">
    <property type="protein sequence ID" value="TSJ75101.1"/>
    <property type="molecule type" value="Genomic_DNA"/>
</dbReference>
<dbReference type="RefSeq" id="WP_144354243.1">
    <property type="nucleotide sequence ID" value="NZ_CBCRVV010000010.1"/>
</dbReference>
<protein>
    <submittedName>
        <fullName evidence="1">Serine/threonine protein phosphatase</fullName>
    </submittedName>
</protein>
<dbReference type="OrthoDB" id="193799at2"/>
<reference evidence="1 2" key="1">
    <citation type="submission" date="2019-07" db="EMBL/GenBank/DDBJ databases">
        <title>Description of 53C-WASEF.</title>
        <authorList>
            <person name="Pitt A."/>
            <person name="Hahn M.W."/>
        </authorList>
    </citation>
    <scope>NUCLEOTIDE SEQUENCE [LARGE SCALE GENOMIC DNA]</scope>
    <source>
        <strain evidence="1 2">53C-WASEF</strain>
    </source>
</reference>
<proteinExistence type="predicted"/>
<dbReference type="SUPFAM" id="SSF56112">
    <property type="entry name" value="Protein kinase-like (PK-like)"/>
    <property type="match status" value="1"/>
</dbReference>
<gene>
    <name evidence="1" type="ORF">FPL22_17035</name>
</gene>
<comment type="caution">
    <text evidence="1">The sequence shown here is derived from an EMBL/GenBank/DDBJ whole genome shotgun (WGS) entry which is preliminary data.</text>
</comment>
<organism evidence="1 2">
    <name type="scientific">Rariglobus hedericola</name>
    <dbReference type="NCBI Taxonomy" id="2597822"/>
    <lineage>
        <taxon>Bacteria</taxon>
        <taxon>Pseudomonadati</taxon>
        <taxon>Verrucomicrobiota</taxon>
        <taxon>Opitutia</taxon>
        <taxon>Opitutales</taxon>
        <taxon>Opitutaceae</taxon>
        <taxon>Rariglobus</taxon>
    </lineage>
</organism>
<keyword evidence="2" id="KW-1185">Reference proteome</keyword>
<dbReference type="AlphaFoldDB" id="A0A556QER1"/>
<evidence type="ECO:0000313" key="1">
    <source>
        <dbReference type="EMBL" id="TSJ75101.1"/>
    </source>
</evidence>
<sequence length="138" mass="15807">MHEVKDTARALVRIGYDGRVHKSFRGHQAKERFDNEVLVLKHLEKHGCTFVPRLLECDPATLKIVTDNCGTRVDHISEERVKEVFAELEPFGVRHDDAFMRNITYRNTDGRFCIIDFEFATLLDGSNHPPMPGEGNRG</sequence>
<evidence type="ECO:0000313" key="2">
    <source>
        <dbReference type="Proteomes" id="UP000315648"/>
    </source>
</evidence>
<dbReference type="InterPro" id="IPR011009">
    <property type="entry name" value="Kinase-like_dom_sf"/>
</dbReference>
<name>A0A556QER1_9BACT</name>
<dbReference type="Proteomes" id="UP000315648">
    <property type="component" value="Unassembled WGS sequence"/>
</dbReference>
<accession>A0A556QER1</accession>